<evidence type="ECO:0000256" key="1">
    <source>
        <dbReference type="SAM" id="SignalP"/>
    </source>
</evidence>
<proteinExistence type="predicted"/>
<keyword evidence="3" id="KW-1185">Reference proteome</keyword>
<dbReference type="Proteomes" id="UP001569904">
    <property type="component" value="Unassembled WGS sequence"/>
</dbReference>
<dbReference type="PROSITE" id="PS51318">
    <property type="entry name" value="TAT"/>
    <property type="match status" value="1"/>
</dbReference>
<feature type="chain" id="PRO_5045572061" evidence="1">
    <location>
        <begin position="38"/>
        <end position="363"/>
    </location>
</feature>
<keyword evidence="1" id="KW-0732">Signal</keyword>
<evidence type="ECO:0000313" key="2">
    <source>
        <dbReference type="EMBL" id="MFA1557197.1"/>
    </source>
</evidence>
<sequence>MQPSASNPHLSRRAFTLGAAALLGAAAVPALPKAARADVPPGGWTTQPIPGAQPDIGINAITAPTRQSAFAVGVETGAAGQAPVALHWDAGAWQRVPVPDGMVPNLVDVAARTPARAWAIAQSTVQTDDPLVMSWNGLAWEAVDAPVGEWVALDVDQLGRPWMIGGEVDDQLGSGTSLYRRDGGGWTRLLREPSGTLFTAISVRSPSDVWLGGYGTLRHFDGQTWTERPITDSTGYPHWILQIEHVSAEEVWFLTVSTYPLDMSARLVRWDGTDFTVQRLPGTSAAVGTRSAIGFLGSLAPDGRGGVWVGDGMYRTLRHFDGTTWTVADVPMQGSNQIQALARVRHTSTVWAGGRLPYTLHFA</sequence>
<evidence type="ECO:0000313" key="3">
    <source>
        <dbReference type="Proteomes" id="UP001569904"/>
    </source>
</evidence>
<reference evidence="2 3" key="1">
    <citation type="submission" date="2023-11" db="EMBL/GenBank/DDBJ databases">
        <title>Actinomadura monticuli sp. nov., isolated from volcanic ash.</title>
        <authorList>
            <person name="Lee S.D."/>
            <person name="Yang H."/>
            <person name="Kim I.S."/>
        </authorList>
    </citation>
    <scope>NUCLEOTIDE SEQUENCE [LARGE SCALE GENOMIC DNA]</scope>
    <source>
        <strain evidence="2 3">DSM 45346</strain>
    </source>
</reference>
<name>A0ABV4R4W5_9ACTN</name>
<protein>
    <submittedName>
        <fullName evidence="2">Uncharacterized protein</fullName>
    </submittedName>
</protein>
<organism evidence="2 3">
    <name type="scientific">Actinomadura chokoriensis</name>
    <dbReference type="NCBI Taxonomy" id="454156"/>
    <lineage>
        <taxon>Bacteria</taxon>
        <taxon>Bacillati</taxon>
        <taxon>Actinomycetota</taxon>
        <taxon>Actinomycetes</taxon>
        <taxon>Streptosporangiales</taxon>
        <taxon>Thermomonosporaceae</taxon>
        <taxon>Actinomadura</taxon>
    </lineage>
</organism>
<dbReference type="InterPro" id="IPR006311">
    <property type="entry name" value="TAT_signal"/>
</dbReference>
<comment type="caution">
    <text evidence="2">The sequence shown here is derived from an EMBL/GenBank/DDBJ whole genome shotgun (WGS) entry which is preliminary data.</text>
</comment>
<gene>
    <name evidence="2" type="ORF">SM436_26260</name>
</gene>
<dbReference type="EMBL" id="JAXCEH010000019">
    <property type="protein sequence ID" value="MFA1557197.1"/>
    <property type="molecule type" value="Genomic_DNA"/>
</dbReference>
<accession>A0ABV4R4W5</accession>
<dbReference type="RefSeq" id="WP_371943937.1">
    <property type="nucleotide sequence ID" value="NZ_JAXCEH010000019.1"/>
</dbReference>
<feature type="signal peptide" evidence="1">
    <location>
        <begin position="1"/>
        <end position="37"/>
    </location>
</feature>